<dbReference type="GO" id="GO:0003700">
    <property type="term" value="F:DNA-binding transcription factor activity"/>
    <property type="evidence" value="ECO:0007669"/>
    <property type="project" value="InterPro"/>
</dbReference>
<protein>
    <submittedName>
        <fullName evidence="2">MarR family transcriptional regulator</fullName>
    </submittedName>
</protein>
<dbReference type="EMBL" id="CP041692">
    <property type="protein sequence ID" value="QDP98543.1"/>
    <property type="molecule type" value="Genomic_DNA"/>
</dbReference>
<accession>A0A516Q525</accession>
<dbReference type="PANTHER" id="PTHR33164">
    <property type="entry name" value="TRANSCRIPTIONAL REGULATOR, MARR FAMILY"/>
    <property type="match status" value="1"/>
</dbReference>
<dbReference type="PROSITE" id="PS50995">
    <property type="entry name" value="HTH_MARR_2"/>
    <property type="match status" value="1"/>
</dbReference>
<dbReference type="InterPro" id="IPR036390">
    <property type="entry name" value="WH_DNA-bd_sf"/>
</dbReference>
<dbReference type="PANTHER" id="PTHR33164:SF99">
    <property type="entry name" value="MARR FAMILY REGULATORY PROTEIN"/>
    <property type="match status" value="1"/>
</dbReference>
<gene>
    <name evidence="2" type="ORF">FOE78_03170</name>
</gene>
<dbReference type="Gene3D" id="1.10.10.10">
    <property type="entry name" value="Winged helix-like DNA-binding domain superfamily/Winged helix DNA-binding domain"/>
    <property type="match status" value="1"/>
</dbReference>
<dbReference type="Proteomes" id="UP000319263">
    <property type="component" value="Chromosome"/>
</dbReference>
<feature type="domain" description="HTH marR-type" evidence="1">
    <location>
        <begin position="4"/>
        <end position="132"/>
    </location>
</feature>
<evidence type="ECO:0000313" key="3">
    <source>
        <dbReference type="Proteomes" id="UP000319263"/>
    </source>
</evidence>
<dbReference type="InterPro" id="IPR039422">
    <property type="entry name" value="MarR/SlyA-like"/>
</dbReference>
<dbReference type="InterPro" id="IPR000835">
    <property type="entry name" value="HTH_MarR-typ"/>
</dbReference>
<dbReference type="Pfam" id="PF01047">
    <property type="entry name" value="MarR"/>
    <property type="match status" value="1"/>
</dbReference>
<dbReference type="KEGG" id="mik:FOE78_03170"/>
<dbReference type="OrthoDB" id="8966183at2"/>
<dbReference type="PRINTS" id="PR00598">
    <property type="entry name" value="HTHMARR"/>
</dbReference>
<organism evidence="2 3">
    <name type="scientific">Microlunatus elymi</name>
    <dbReference type="NCBI Taxonomy" id="2596828"/>
    <lineage>
        <taxon>Bacteria</taxon>
        <taxon>Bacillati</taxon>
        <taxon>Actinomycetota</taxon>
        <taxon>Actinomycetes</taxon>
        <taxon>Propionibacteriales</taxon>
        <taxon>Propionibacteriaceae</taxon>
        <taxon>Microlunatus</taxon>
    </lineage>
</organism>
<dbReference type="SUPFAM" id="SSF46785">
    <property type="entry name" value="Winged helix' DNA-binding domain"/>
    <property type="match status" value="1"/>
</dbReference>
<sequence length="133" mass="14871">MKSDREVCLMVTELAKQIDDHLRSHLTGLNLTATQAIAIRELSSPMTMRELAHQMTCEASNVTFVVDRLEAGGLVERTPHPDDRRSKRVALTAQGRAVRARLMRQLTKDSPLDPLSADERARLQTLLAKAVRT</sequence>
<evidence type="ECO:0000313" key="2">
    <source>
        <dbReference type="EMBL" id="QDP98543.1"/>
    </source>
</evidence>
<dbReference type="AlphaFoldDB" id="A0A516Q525"/>
<proteinExistence type="predicted"/>
<keyword evidence="3" id="KW-1185">Reference proteome</keyword>
<reference evidence="2 3" key="1">
    <citation type="submission" date="2019-07" db="EMBL/GenBank/DDBJ databases">
        <title>Microlunatus dokdonensis sp. nov. isolated from the rhizospheric soil of the wild plant Elymus tsukushiensis.</title>
        <authorList>
            <person name="Ghim S.-Y."/>
            <person name="Hwang Y.-J."/>
            <person name="Son J.-S."/>
            <person name="Shin J.-H."/>
        </authorList>
    </citation>
    <scope>NUCLEOTIDE SEQUENCE [LARGE SCALE GENOMIC DNA]</scope>
    <source>
        <strain evidence="2 3">KUDC0627</strain>
    </source>
</reference>
<name>A0A516Q525_9ACTN</name>
<dbReference type="SMART" id="SM00347">
    <property type="entry name" value="HTH_MARR"/>
    <property type="match status" value="1"/>
</dbReference>
<dbReference type="InterPro" id="IPR036388">
    <property type="entry name" value="WH-like_DNA-bd_sf"/>
</dbReference>
<evidence type="ECO:0000259" key="1">
    <source>
        <dbReference type="PROSITE" id="PS50995"/>
    </source>
</evidence>
<dbReference type="GO" id="GO:0006950">
    <property type="term" value="P:response to stress"/>
    <property type="evidence" value="ECO:0007669"/>
    <property type="project" value="TreeGrafter"/>
</dbReference>